<evidence type="ECO:0008006" key="4">
    <source>
        <dbReference type="Google" id="ProtNLM"/>
    </source>
</evidence>
<protein>
    <recommendedName>
        <fullName evidence="4">PH domain-containing protein</fullName>
    </recommendedName>
</protein>
<proteinExistence type="predicted"/>
<feature type="transmembrane region" description="Helical" evidence="1">
    <location>
        <begin position="62"/>
        <end position="81"/>
    </location>
</feature>
<evidence type="ECO:0000256" key="1">
    <source>
        <dbReference type="SAM" id="Phobius"/>
    </source>
</evidence>
<keyword evidence="1" id="KW-0472">Membrane</keyword>
<keyword evidence="1" id="KW-1133">Transmembrane helix</keyword>
<evidence type="ECO:0000313" key="2">
    <source>
        <dbReference type="EMBL" id="QUX29664.1"/>
    </source>
</evidence>
<feature type="transmembrane region" description="Helical" evidence="1">
    <location>
        <begin position="216"/>
        <end position="239"/>
    </location>
</feature>
<name>A0ABX8C5I1_9ACTN</name>
<feature type="transmembrane region" description="Helical" evidence="1">
    <location>
        <begin position="87"/>
        <end position="108"/>
    </location>
</feature>
<gene>
    <name evidence="2" type="ORF">KGD83_03550</name>
</gene>
<accession>A0ABX8C5I1</accession>
<keyword evidence="1" id="KW-0812">Transmembrane</keyword>
<organism evidence="2 3">
    <name type="scientific">Nocardiopsis akebiae</name>
    <dbReference type="NCBI Taxonomy" id="2831968"/>
    <lineage>
        <taxon>Bacteria</taxon>
        <taxon>Bacillati</taxon>
        <taxon>Actinomycetota</taxon>
        <taxon>Actinomycetes</taxon>
        <taxon>Streptosporangiales</taxon>
        <taxon>Nocardiopsidaceae</taxon>
        <taxon>Nocardiopsis</taxon>
    </lineage>
</organism>
<dbReference type="EMBL" id="CP074132">
    <property type="protein sequence ID" value="QUX29664.1"/>
    <property type="molecule type" value="Genomic_DNA"/>
</dbReference>
<reference evidence="3" key="1">
    <citation type="submission" date="2021-05" db="EMBL/GenBank/DDBJ databases">
        <title>Direct Submission.</title>
        <authorList>
            <person name="Li K."/>
            <person name="Gao J."/>
        </authorList>
    </citation>
    <scope>NUCLEOTIDE SEQUENCE [LARGE SCALE GENOMIC DNA]</scope>
    <source>
        <strain evidence="3">HDS12</strain>
    </source>
</reference>
<dbReference type="RefSeq" id="WP_212642497.1">
    <property type="nucleotide sequence ID" value="NZ_CP074132.1"/>
</dbReference>
<evidence type="ECO:0000313" key="3">
    <source>
        <dbReference type="Proteomes" id="UP000678016"/>
    </source>
</evidence>
<dbReference type="Proteomes" id="UP000678016">
    <property type="component" value="Chromosome"/>
</dbReference>
<sequence length="245" mass="27537">MLGIHRSSRPEGDARLPDRSGVEPAVLLSRPIPSRELKKDGAFPMPHTHSDLVLKTDKGKSWGLICLVVVSAVTGTVSMAVQSAAGLAWGMGILFAIMLLVMVVQLFMARTTVTAHELVWRGLFWHRRVPRAHIVRVVRVTIKEPRMRAIDSLYVLDRYGRTLIRWGDATTTTEDVDRLVDALGLPCERLVEPRTYAQLAQTHAHMMSWIERNQKLMVFIIIVALVLLGVVFFLFMTVLDMLGFV</sequence>
<keyword evidence="3" id="KW-1185">Reference proteome</keyword>